<evidence type="ECO:0000256" key="9">
    <source>
        <dbReference type="ARBA" id="ARBA00023004"/>
    </source>
</evidence>
<organism evidence="11 12">
    <name type="scientific">Thermanaerosceptrum fracticalcis</name>
    <dbReference type="NCBI Taxonomy" id="1712410"/>
    <lineage>
        <taxon>Bacteria</taxon>
        <taxon>Bacillati</taxon>
        <taxon>Bacillota</taxon>
        <taxon>Clostridia</taxon>
        <taxon>Eubacteriales</taxon>
        <taxon>Peptococcaceae</taxon>
        <taxon>Thermanaerosceptrum</taxon>
    </lineage>
</organism>
<keyword evidence="9" id="KW-0408">Iron</keyword>
<dbReference type="SUPFAM" id="SSF48695">
    <property type="entry name" value="Multiheme cytochromes"/>
    <property type="match status" value="1"/>
</dbReference>
<evidence type="ECO:0000313" key="11">
    <source>
        <dbReference type="EMBL" id="QNB44910.1"/>
    </source>
</evidence>
<name>A0A7G6DYK6_THEFR</name>
<dbReference type="Proteomes" id="UP000515847">
    <property type="component" value="Chromosome"/>
</dbReference>
<dbReference type="Gene3D" id="1.20.140.10">
    <property type="entry name" value="Butyryl-CoA Dehydrogenase, subunit A, domain 3"/>
    <property type="match status" value="1"/>
</dbReference>
<evidence type="ECO:0000256" key="6">
    <source>
        <dbReference type="ARBA" id="ARBA00022729"/>
    </source>
</evidence>
<evidence type="ECO:0000256" key="2">
    <source>
        <dbReference type="ARBA" id="ARBA00009288"/>
    </source>
</evidence>
<dbReference type="InterPro" id="IPR003321">
    <property type="entry name" value="Cyt_c552"/>
</dbReference>
<evidence type="ECO:0000256" key="7">
    <source>
        <dbReference type="ARBA" id="ARBA00022837"/>
    </source>
</evidence>
<evidence type="ECO:0000256" key="1">
    <source>
        <dbReference type="ARBA" id="ARBA00004196"/>
    </source>
</evidence>
<keyword evidence="8" id="KW-0560">Oxidoreductase</keyword>
<proteinExistence type="inferred from homology"/>
<dbReference type="RefSeq" id="WP_051966103.1">
    <property type="nucleotide sequence ID" value="NZ_CP045798.1"/>
</dbReference>
<evidence type="ECO:0000256" key="4">
    <source>
        <dbReference type="ARBA" id="ARBA00022617"/>
    </source>
</evidence>
<dbReference type="PANTHER" id="PTHR30633">
    <property type="entry name" value="CYTOCHROME C-552 RESPIRATORY NITRITE REDUCTASE"/>
    <property type="match status" value="1"/>
</dbReference>
<comment type="subcellular location">
    <subcellularLocation>
        <location evidence="1">Cell envelope</location>
    </subcellularLocation>
</comment>
<keyword evidence="4" id="KW-0349">Heme</keyword>
<keyword evidence="6" id="KW-0732">Signal</keyword>
<dbReference type="CDD" id="cd00548">
    <property type="entry name" value="NrfA-like"/>
    <property type="match status" value="1"/>
</dbReference>
<dbReference type="PANTHER" id="PTHR30633:SF0">
    <property type="entry name" value="CYTOCHROME C-552"/>
    <property type="match status" value="1"/>
</dbReference>
<sequence>MTKTGRKPAFAVCLTCKSTQVPQTIVNMGDAYYSAPFKEVAATMTESIGCSDCHNPADMSLRITRPALREAFQRMGKDIDKVSHQEMRTLVCAQCHVEYYFEKDTKKLRFPWDKGTDPEQVYAYSQEIGFSDWTHADTGNAMVKAQHPDYEMSMGGVHQTAGLSCADCHMPFIVEGNVKYTSHWMTSPLKHMEEACTVCHRRGVEELKARVFYTQDRVKEALDRAGWANAKVIKALVAAKNNPRADQAKLQRAMALQREAQWYWDWVSAANDMGFHNPQKALSTLSKSIDLAQEAYAKVAEALGVPEPQLSREEAKERPAPQNQ</sequence>
<dbReference type="EC" id="1.7.2.2" evidence="3"/>
<keyword evidence="7" id="KW-0106">Calcium</keyword>
<dbReference type="GO" id="GO:0019645">
    <property type="term" value="P:anaerobic electron transport chain"/>
    <property type="evidence" value="ECO:0007669"/>
    <property type="project" value="TreeGrafter"/>
</dbReference>
<dbReference type="KEGG" id="tfr:BR63_00345"/>
<gene>
    <name evidence="11" type="ORF">BR63_00345</name>
</gene>
<dbReference type="InterPro" id="IPR036280">
    <property type="entry name" value="Multihaem_cyt_sf"/>
</dbReference>
<dbReference type="Gene3D" id="1.10.1130.10">
    <property type="entry name" value="Flavocytochrome C3, Chain A"/>
    <property type="match status" value="1"/>
</dbReference>
<comment type="catalytic activity">
    <reaction evidence="10">
        <text>6 Fe(III)-[cytochrome c] + NH4(+) + 2 H2O = 6 Fe(II)-[cytochrome c] + nitrite + 8 H(+)</text>
        <dbReference type="Rhea" id="RHEA:13089"/>
        <dbReference type="Rhea" id="RHEA-COMP:10350"/>
        <dbReference type="Rhea" id="RHEA-COMP:14399"/>
        <dbReference type="ChEBI" id="CHEBI:15377"/>
        <dbReference type="ChEBI" id="CHEBI:15378"/>
        <dbReference type="ChEBI" id="CHEBI:16301"/>
        <dbReference type="ChEBI" id="CHEBI:28938"/>
        <dbReference type="ChEBI" id="CHEBI:29033"/>
        <dbReference type="ChEBI" id="CHEBI:29034"/>
        <dbReference type="EC" id="1.7.2.2"/>
    </reaction>
</comment>
<evidence type="ECO:0000256" key="3">
    <source>
        <dbReference type="ARBA" id="ARBA00011887"/>
    </source>
</evidence>
<dbReference type="OrthoDB" id="9780421at2"/>
<protein>
    <recommendedName>
        <fullName evidence="3">nitrite reductase (cytochrome; ammonia-forming)</fullName>
        <ecNumber evidence="3">1.7.2.2</ecNumber>
    </recommendedName>
</protein>
<evidence type="ECO:0000256" key="10">
    <source>
        <dbReference type="ARBA" id="ARBA00049131"/>
    </source>
</evidence>
<dbReference type="EMBL" id="CP045798">
    <property type="protein sequence ID" value="QNB44910.1"/>
    <property type="molecule type" value="Genomic_DNA"/>
</dbReference>
<reference evidence="11 12" key="1">
    <citation type="journal article" date="2019" name="Front. Microbiol.">
        <title>Thermoanaerosceptrum fracticalcis gen. nov. sp. nov., a Novel Fumarate-Fermenting Microorganism From a Deep Fractured Carbonate Aquifer of the US Great Basin.</title>
        <authorList>
            <person name="Hamilton-Brehm S.D."/>
            <person name="Stewart L.E."/>
            <person name="Zavarin M."/>
            <person name="Caldwell M."/>
            <person name="Lawson P.A."/>
            <person name="Onstott T.C."/>
            <person name="Grzymski J."/>
            <person name="Neveux I."/>
            <person name="Lollar B.S."/>
            <person name="Russell C.E."/>
            <person name="Moser D.P."/>
        </authorList>
    </citation>
    <scope>NUCLEOTIDE SEQUENCE [LARGE SCALE GENOMIC DNA]</scope>
    <source>
        <strain evidence="11 12">DRI-13</strain>
    </source>
</reference>
<dbReference type="Pfam" id="PF02335">
    <property type="entry name" value="Cytochrom_C552"/>
    <property type="match status" value="1"/>
</dbReference>
<keyword evidence="12" id="KW-1185">Reference proteome</keyword>
<comment type="similarity">
    <text evidence="2">Belongs to the cytochrome c-552 family.</text>
</comment>
<dbReference type="GO" id="GO:0020037">
    <property type="term" value="F:heme binding"/>
    <property type="evidence" value="ECO:0007669"/>
    <property type="project" value="TreeGrafter"/>
</dbReference>
<evidence type="ECO:0000313" key="12">
    <source>
        <dbReference type="Proteomes" id="UP000515847"/>
    </source>
</evidence>
<evidence type="ECO:0000256" key="5">
    <source>
        <dbReference type="ARBA" id="ARBA00022723"/>
    </source>
</evidence>
<accession>A0A7G6DYK6</accession>
<dbReference type="AlphaFoldDB" id="A0A7G6DYK6"/>
<dbReference type="GO" id="GO:0030288">
    <property type="term" value="C:outer membrane-bounded periplasmic space"/>
    <property type="evidence" value="ECO:0007669"/>
    <property type="project" value="TreeGrafter"/>
</dbReference>
<dbReference type="GO" id="GO:0046872">
    <property type="term" value="F:metal ion binding"/>
    <property type="evidence" value="ECO:0007669"/>
    <property type="project" value="UniProtKB-KW"/>
</dbReference>
<evidence type="ECO:0000256" key="8">
    <source>
        <dbReference type="ARBA" id="ARBA00023002"/>
    </source>
</evidence>
<dbReference type="GO" id="GO:0042279">
    <property type="term" value="F:nitrite reductase (cytochrome, ammonia-forming) activity"/>
    <property type="evidence" value="ECO:0007669"/>
    <property type="project" value="UniProtKB-EC"/>
</dbReference>
<keyword evidence="5" id="KW-0479">Metal-binding</keyword>